<accession>A0A543ATW8</accession>
<comment type="caution">
    <text evidence="1">The sequence shown here is derived from an EMBL/GenBank/DDBJ whole genome shotgun (WGS) entry which is preliminary data.</text>
</comment>
<dbReference type="InParanoid" id="A0A543ATW8"/>
<evidence type="ECO:0000313" key="2">
    <source>
        <dbReference type="Proteomes" id="UP000317043"/>
    </source>
</evidence>
<name>A0A543ATW8_9ACTN</name>
<reference evidence="1 2" key="1">
    <citation type="submission" date="2019-06" db="EMBL/GenBank/DDBJ databases">
        <title>Sequencing the genomes of 1000 actinobacteria strains.</title>
        <authorList>
            <person name="Klenk H.-P."/>
        </authorList>
    </citation>
    <scope>NUCLEOTIDE SEQUENCE [LARGE SCALE GENOMIC DNA]</scope>
    <source>
        <strain evidence="1 2">DSM 45928</strain>
    </source>
</reference>
<evidence type="ECO:0008006" key="3">
    <source>
        <dbReference type="Google" id="ProtNLM"/>
    </source>
</evidence>
<dbReference type="Proteomes" id="UP000317043">
    <property type="component" value="Unassembled WGS sequence"/>
</dbReference>
<organism evidence="1 2">
    <name type="scientific">Stackebrandtia endophytica</name>
    <dbReference type="NCBI Taxonomy" id="1496996"/>
    <lineage>
        <taxon>Bacteria</taxon>
        <taxon>Bacillati</taxon>
        <taxon>Actinomycetota</taxon>
        <taxon>Actinomycetes</taxon>
        <taxon>Glycomycetales</taxon>
        <taxon>Glycomycetaceae</taxon>
        <taxon>Stackebrandtia</taxon>
    </lineage>
</organism>
<dbReference type="EMBL" id="VFOW01000001">
    <property type="protein sequence ID" value="TQL75955.1"/>
    <property type="molecule type" value="Genomic_DNA"/>
</dbReference>
<evidence type="ECO:0000313" key="1">
    <source>
        <dbReference type="EMBL" id="TQL75955.1"/>
    </source>
</evidence>
<sequence>MTRPARHYGTFQPEEAAKPLELVSPRPGVLEVRTIWRNQTTTIVTITDPDVHIDIQWADGWADNPASWRYAITNAALHLYRQGEVRICEG</sequence>
<dbReference type="AlphaFoldDB" id="A0A543ATW8"/>
<proteinExistence type="predicted"/>
<gene>
    <name evidence="1" type="ORF">FB566_1473</name>
</gene>
<keyword evidence="2" id="KW-1185">Reference proteome</keyword>
<dbReference type="RefSeq" id="WP_170183197.1">
    <property type="nucleotide sequence ID" value="NZ_JBHTGS010000001.1"/>
</dbReference>
<protein>
    <recommendedName>
        <fullName evidence="3">Activator of Hsp90 ATPase-like protein</fullName>
    </recommendedName>
</protein>